<evidence type="ECO:0000313" key="3">
    <source>
        <dbReference type="Proteomes" id="UP001254488"/>
    </source>
</evidence>
<keyword evidence="3" id="KW-1185">Reference proteome</keyword>
<dbReference type="InterPro" id="IPR033122">
    <property type="entry name" value="LETM1-like_RBD"/>
</dbReference>
<evidence type="ECO:0000259" key="1">
    <source>
        <dbReference type="Pfam" id="PF07766"/>
    </source>
</evidence>
<comment type="caution">
    <text evidence="2">The sequence shown here is derived from an EMBL/GenBank/DDBJ whole genome shotgun (WGS) entry which is preliminary data.</text>
</comment>
<dbReference type="NCBIfam" id="NF040639">
    <property type="entry name" value="LETM1_rel_film"/>
    <property type="match status" value="1"/>
</dbReference>
<name>A0ABU2YGJ3_9FLAO</name>
<dbReference type="RefSeq" id="WP_311333764.1">
    <property type="nucleotide sequence ID" value="NZ_JAVRHZ010000008.1"/>
</dbReference>
<dbReference type="Pfam" id="PF07766">
    <property type="entry name" value="LETM1_RBD"/>
    <property type="match status" value="1"/>
</dbReference>
<accession>A0ABU2YGJ3</accession>
<evidence type="ECO:0000313" key="2">
    <source>
        <dbReference type="EMBL" id="MDT0556814.1"/>
    </source>
</evidence>
<sequence>MNPSASDWIPKYLNRFGPLIAEKTVSEEVFYTRLLDVGFIYGVSVTPIIREPISTLQLTKDEITKINLFHALVRTHLSIFPNHSFEKIIQDCIAFYTHIEKGKKSFIKKLSLVNSDVNNLEDILSARLQETNTVLKKNTTSVLTYALLYIDVLAYRMWISKPTNTKNYLEALESVVITCCFLALKSKKKKSKYDTLLIELFEGSSEYLLSASKNAKIVSLDVIDSIKEHHYSEKKYILDICSIAVWDDYKMDESEFTFLHQLTEKLGFTNDELGKSLQSLAQFSDNYSEGLKLFEYSNPVKQFYKHSTATVKLLILRNQKRLIKEIEESGELLVLLTQSTIRELNTEEKNKVKEQLLDICKSVPSLTIFLLPGGAVLLPLLVKLIPQLLPSSFNENRLDPKKREKP</sequence>
<protein>
    <submittedName>
        <fullName evidence="2">LETM1-related biofilm-associated protein</fullName>
    </submittedName>
</protein>
<organism evidence="2 3">
    <name type="scientific">Patiriisocius hiemis</name>
    <dbReference type="NCBI Taxonomy" id="3075604"/>
    <lineage>
        <taxon>Bacteria</taxon>
        <taxon>Pseudomonadati</taxon>
        <taxon>Bacteroidota</taxon>
        <taxon>Flavobacteriia</taxon>
        <taxon>Flavobacteriales</taxon>
        <taxon>Flavobacteriaceae</taxon>
        <taxon>Patiriisocius</taxon>
    </lineage>
</organism>
<gene>
    <name evidence="2" type="ORF">RM538_12420</name>
</gene>
<reference evidence="2 3" key="1">
    <citation type="submission" date="2023-09" db="EMBL/GenBank/DDBJ databases">
        <authorList>
            <person name="Rey-Velasco X."/>
        </authorList>
    </citation>
    <scope>NUCLEOTIDE SEQUENCE [LARGE SCALE GENOMIC DNA]</scope>
    <source>
        <strain evidence="2 3">W242</strain>
    </source>
</reference>
<dbReference type="Proteomes" id="UP001254488">
    <property type="component" value="Unassembled WGS sequence"/>
</dbReference>
<dbReference type="EMBL" id="JAVRHZ010000008">
    <property type="protein sequence ID" value="MDT0556814.1"/>
    <property type="molecule type" value="Genomic_DNA"/>
</dbReference>
<feature type="domain" description="Letm1 RBD" evidence="1">
    <location>
        <begin position="344"/>
        <end position="403"/>
    </location>
</feature>
<proteinExistence type="predicted"/>